<feature type="transmembrane region" description="Helical" evidence="1">
    <location>
        <begin position="12"/>
        <end position="32"/>
    </location>
</feature>
<gene>
    <name evidence="2" type="ORF">C449_06001</name>
</gene>
<organism evidence="2 3">
    <name type="scientific">Halococcus saccharolyticus DSM 5350</name>
    <dbReference type="NCBI Taxonomy" id="1227455"/>
    <lineage>
        <taxon>Archaea</taxon>
        <taxon>Methanobacteriati</taxon>
        <taxon>Methanobacteriota</taxon>
        <taxon>Stenosarchaea group</taxon>
        <taxon>Halobacteria</taxon>
        <taxon>Halobacteriales</taxon>
        <taxon>Halococcaceae</taxon>
        <taxon>Halococcus</taxon>
    </lineage>
</organism>
<feature type="transmembrane region" description="Helical" evidence="1">
    <location>
        <begin position="354"/>
        <end position="370"/>
    </location>
</feature>
<accession>M0MJA7</accession>
<dbReference type="InParanoid" id="M0MJA7"/>
<evidence type="ECO:0000313" key="3">
    <source>
        <dbReference type="Proteomes" id="UP000011669"/>
    </source>
</evidence>
<dbReference type="AlphaFoldDB" id="M0MJA7"/>
<dbReference type="PANTHER" id="PTHR40700">
    <property type="entry name" value="HYPOTHETICAL MEMBRANE PROTEIN, CONSERVED, DUF63 FAMILY"/>
    <property type="match status" value="1"/>
</dbReference>
<name>M0MJA7_9EURY</name>
<dbReference type="RefSeq" id="WP_006077061.1">
    <property type="nucleotide sequence ID" value="NZ_AOMD01000016.1"/>
</dbReference>
<dbReference type="PANTHER" id="PTHR40700:SF1">
    <property type="entry name" value="DUF63 DOMAIN-CONTAINING PROTEIN"/>
    <property type="match status" value="1"/>
</dbReference>
<feature type="transmembrane region" description="Helical" evidence="1">
    <location>
        <begin position="125"/>
        <end position="141"/>
    </location>
</feature>
<reference evidence="2 3" key="1">
    <citation type="journal article" date="2014" name="PLoS Genet.">
        <title>Phylogenetically driven sequencing of extremely halophilic archaea reveals strategies for static and dynamic osmo-response.</title>
        <authorList>
            <person name="Becker E.A."/>
            <person name="Seitzer P.M."/>
            <person name="Tritt A."/>
            <person name="Larsen D."/>
            <person name="Krusor M."/>
            <person name="Yao A.I."/>
            <person name="Wu D."/>
            <person name="Madern D."/>
            <person name="Eisen J.A."/>
            <person name="Darling A.E."/>
            <person name="Facciotti M.T."/>
        </authorList>
    </citation>
    <scope>NUCLEOTIDE SEQUENCE [LARGE SCALE GENOMIC DNA]</scope>
    <source>
        <strain evidence="2 3">DSM 5350</strain>
    </source>
</reference>
<evidence type="ECO:0008006" key="4">
    <source>
        <dbReference type="Google" id="ProtNLM"/>
    </source>
</evidence>
<keyword evidence="3" id="KW-1185">Reference proteome</keyword>
<dbReference type="PATRIC" id="fig|1227455.4.peg.1225"/>
<feature type="transmembrane region" description="Helical" evidence="1">
    <location>
        <begin position="199"/>
        <end position="219"/>
    </location>
</feature>
<dbReference type="Pfam" id="PF01889">
    <property type="entry name" value="DUF63"/>
    <property type="match status" value="1"/>
</dbReference>
<feature type="transmembrane region" description="Helical" evidence="1">
    <location>
        <begin position="168"/>
        <end position="187"/>
    </location>
</feature>
<dbReference type="InterPro" id="IPR002749">
    <property type="entry name" value="DUF63"/>
</dbReference>
<protein>
    <recommendedName>
        <fullName evidence="4">DUF63 domain-containing protein</fullName>
    </recommendedName>
</protein>
<dbReference type="Proteomes" id="UP000011669">
    <property type="component" value="Unassembled WGS sequence"/>
</dbReference>
<feature type="transmembrane region" description="Helical" evidence="1">
    <location>
        <begin position="324"/>
        <end position="342"/>
    </location>
</feature>
<keyword evidence="1" id="KW-0472">Membrane</keyword>
<proteinExistence type="predicted"/>
<sequence length="380" mass="40479">MAAIADRVDPVRGWIAAALAVVLVVAGSAVTFPQRVYTEFLWQYFWGPIDADAHNAVCSVRVDGVVSRLGEANACQAAAAQGAVVAEPGYTIISEIGYALTLLFMLIGVLLLIKRLGVGTDRRLLYALLPFTLFGGALRVVEDANDAVPADATAAISYPTNTLIISPIIYVTVFLVTLVALLAALWLSRRDIVEEYYGALAAFGTLALVAVLGYLTYLATATEFVGFYPQMLVLTLGLAALIAGGVYLAIDRIEPAINAGTGFVGLAVLWAQAVDGVANVLASDWWDVIGLPFQYTAKHPANAIIVGFTETVFPPSFVEAVGDSWPFLVVKVALAVGILWLFDDRIIEESPRYSLLLLLAVIVVGLGPGTRDMLRATFGI</sequence>
<comment type="caution">
    <text evidence="2">The sequence shown here is derived from an EMBL/GenBank/DDBJ whole genome shotgun (WGS) entry which is preliminary data.</text>
</comment>
<dbReference type="EMBL" id="AOMD01000016">
    <property type="protein sequence ID" value="EMA45792.1"/>
    <property type="molecule type" value="Genomic_DNA"/>
</dbReference>
<keyword evidence="1" id="KW-0812">Transmembrane</keyword>
<evidence type="ECO:0000256" key="1">
    <source>
        <dbReference type="SAM" id="Phobius"/>
    </source>
</evidence>
<evidence type="ECO:0000313" key="2">
    <source>
        <dbReference type="EMBL" id="EMA45792.1"/>
    </source>
</evidence>
<feature type="transmembrane region" description="Helical" evidence="1">
    <location>
        <begin position="231"/>
        <end position="250"/>
    </location>
</feature>
<dbReference type="STRING" id="1227455.C449_06001"/>
<feature type="transmembrane region" description="Helical" evidence="1">
    <location>
        <begin position="96"/>
        <end position="113"/>
    </location>
</feature>
<dbReference type="FunCoup" id="M0MJA7">
    <property type="interactions" value="1"/>
</dbReference>
<feature type="transmembrane region" description="Helical" evidence="1">
    <location>
        <begin position="262"/>
        <end position="282"/>
    </location>
</feature>
<dbReference type="OrthoDB" id="84937at2157"/>
<keyword evidence="1" id="KW-1133">Transmembrane helix</keyword>